<dbReference type="Pfam" id="PF00069">
    <property type="entry name" value="Pkinase"/>
    <property type="match status" value="1"/>
</dbReference>
<feature type="compositionally biased region" description="Basic and acidic residues" evidence="1">
    <location>
        <begin position="375"/>
        <end position="387"/>
    </location>
</feature>
<dbReference type="PANTHER" id="PTHR46240">
    <property type="entry name" value="SER/THR PROTEIN KINASE ULK4"/>
    <property type="match status" value="1"/>
</dbReference>
<dbReference type="RefSeq" id="XP_028281167.1">
    <property type="nucleotide sequence ID" value="XM_028425366.1"/>
</dbReference>
<dbReference type="CDD" id="cd14010">
    <property type="entry name" value="STKc_ULK4"/>
    <property type="match status" value="1"/>
</dbReference>
<reference evidence="4" key="1">
    <citation type="submission" date="2025-08" db="UniProtKB">
        <authorList>
            <consortium name="RefSeq"/>
        </authorList>
    </citation>
    <scope>IDENTIFICATION</scope>
</reference>
<feature type="compositionally biased region" description="Low complexity" evidence="1">
    <location>
        <begin position="440"/>
        <end position="451"/>
    </location>
</feature>
<dbReference type="FunCoup" id="A0A6P7JWX8">
    <property type="interactions" value="297"/>
</dbReference>
<dbReference type="Proteomes" id="UP000515145">
    <property type="component" value="Chromosome 16"/>
</dbReference>
<sequence length="1377" mass="152749">MENFILYEELGAGHNSVVYKARKKSNLNYVAINCSDKAKRPEITNHVRLSQDLNHPNIVSFYEWYETSNHLWMVVELCTGGSLKSVVTHDGSLPEDVVRRFGWDLVKGLKYIHEVGIIFSDLAPAKILLDGSGILKFGNFGLSKAEGETLQDFFTLLYNSEETEDQNGKKNLDNIRTRLQGSPTYSAPEVLQGSETNMSSDLWALGCILYYMYTGKPPFYSESHTELIEMILHQEPPSPRQTDPPSQDFQCLLKGLLNKKMEKRMDWPELLDHPFWTKVREEEANAEEGKEEEDEEGEKNGCVSHTRVCDFTPPAEVEKLPDSHSVITQPPYRMSKKLISSHTTASTDKPSDRRIDREESVKLTCYGDLTNSQRLRREEGNERRGEGQAETEDDPKLPGALEMSHTLQPNKSFTLDNVSELRPKSGVDEDNTEAIFLLSSSANSRRNNSTSDCPNQNSAPQVAVTASTGSSITSSVKGLLHTDSDLTIAPIIDNPKILKNTAVRFDPKTLCVPAYSIEKLQTMCDEEWTVFLSQLCSSLEEQSTANSVFSPAAPTPSTTIRSKLNLLCYLCCVVGHKAIANKLINSKLLQVLTQQLRQAPNWDVRSKVLRVMGLLALHCTDLGEDSPVSEAVSTLTDLLRDNLKNTKIKQFLLPPLGEFLYLISSQEEKRGSPEGLWFVPAAAYTGLMRSLREGNDSVVHHMAAKAIENISTTVAGPSHPLVTTEIGSALWYLFTHSTVEAVRLTAISSLSRLTRVVPAVFLAVIDTCGPAAILEDVGTAGARVQQHLLAAIATALLTSRIQTHRMAQSKDLVFKVLRCQESPSTLTRAKALLLLLLLIQDNTHTLLYCCQHRLVMYLERDLRKATPLREIPSQSGYLSQCLDLLIVYLSSTALVIMEDILCTLRGVIGRRHPSTAQSRELKQTLPTISVVLELLTSQVFRAQIVTREFLEQIGLLLNYIVSIDSSETNLASAVGAPICDELIRTTLSIVEVLSQHHAPIGPYHNAVVDAILPPLITLAFSRNVEWAVFVLRVLSELSLVLLVQDGGDTEQYKEETDEKKERNEKAERAGEGKEDGTSCSQILSVITKSLLPRYETLLRAAEPIPLYALKLLVSMTENSTQVCRLIKHSRILPIVFQLIMVNSSNVTSGMVQNAAVLLCNLSGNNVLDLQPLYQQGIIEVVVSTFSEAALVHLDAGRKVSHLVLALLELLHNILKQTSGVVRSALQSQRLSCPAAETEAAEKLLLANRPLSQLSTHLIHMLSTENQEVWEEALQCLSLLVQLYGGEGHDCLSASCLQSFSHMLHTHMHSETSRVQRTTLRIIKRLVQTTDSPDWSKCPEGTALVDLLQDMTTSNRCPVDVVPLAAEVLQEISESQKL</sequence>
<dbReference type="SUPFAM" id="SSF56112">
    <property type="entry name" value="Protein kinase-like (PK-like)"/>
    <property type="match status" value="1"/>
</dbReference>
<organism evidence="3 4">
    <name type="scientific">Parambassis ranga</name>
    <name type="common">Indian glassy fish</name>
    <dbReference type="NCBI Taxonomy" id="210632"/>
    <lineage>
        <taxon>Eukaryota</taxon>
        <taxon>Metazoa</taxon>
        <taxon>Chordata</taxon>
        <taxon>Craniata</taxon>
        <taxon>Vertebrata</taxon>
        <taxon>Euteleostomi</taxon>
        <taxon>Actinopterygii</taxon>
        <taxon>Neopterygii</taxon>
        <taxon>Teleostei</taxon>
        <taxon>Neoteleostei</taxon>
        <taxon>Acanthomorphata</taxon>
        <taxon>Ovalentaria</taxon>
        <taxon>Ambassidae</taxon>
        <taxon>Parambassis</taxon>
    </lineage>
</organism>
<dbReference type="InParanoid" id="A0A6P7JWX8"/>
<feature type="compositionally biased region" description="Acidic residues" evidence="1">
    <location>
        <begin position="284"/>
        <end position="297"/>
    </location>
</feature>
<dbReference type="GeneID" id="114448441"/>
<dbReference type="OrthoDB" id="24822at2759"/>
<feature type="compositionally biased region" description="Polar residues" evidence="1">
    <location>
        <begin position="405"/>
        <end position="416"/>
    </location>
</feature>
<feature type="region of interest" description="Disordered" evidence="1">
    <location>
        <begin position="440"/>
        <end position="466"/>
    </location>
</feature>
<protein>
    <submittedName>
        <fullName evidence="4">Serine/threonine-protein kinase ULK4 isoform X1</fullName>
    </submittedName>
</protein>
<feature type="region of interest" description="Disordered" evidence="1">
    <location>
        <begin position="1050"/>
        <end position="1076"/>
    </location>
</feature>
<dbReference type="InterPro" id="IPR045906">
    <property type="entry name" value="ULK4"/>
</dbReference>
<feature type="compositionally biased region" description="Polar residues" evidence="1">
    <location>
        <begin position="452"/>
        <end position="466"/>
    </location>
</feature>
<proteinExistence type="predicted"/>
<dbReference type="InterPro" id="IPR011989">
    <property type="entry name" value="ARM-like"/>
</dbReference>
<evidence type="ECO:0000256" key="1">
    <source>
        <dbReference type="SAM" id="MobiDB-lite"/>
    </source>
</evidence>
<feature type="domain" description="Protein kinase" evidence="2">
    <location>
        <begin position="4"/>
        <end position="276"/>
    </location>
</feature>
<dbReference type="InterPro" id="IPR056981">
    <property type="entry name" value="HEAT_ULK4_RUNKEL"/>
</dbReference>
<feature type="compositionally biased region" description="Polar residues" evidence="1">
    <location>
        <begin position="338"/>
        <end position="348"/>
    </location>
</feature>
<accession>A0A6P7JWX8</accession>
<dbReference type="InterPro" id="IPR011009">
    <property type="entry name" value="Kinase-like_dom_sf"/>
</dbReference>
<keyword evidence="4" id="KW-0808">Transferase</keyword>
<evidence type="ECO:0000259" key="2">
    <source>
        <dbReference type="PROSITE" id="PS50011"/>
    </source>
</evidence>
<evidence type="ECO:0000313" key="3">
    <source>
        <dbReference type="Proteomes" id="UP000515145"/>
    </source>
</evidence>
<dbReference type="Gene3D" id="1.25.10.10">
    <property type="entry name" value="Leucine-rich Repeat Variant"/>
    <property type="match status" value="2"/>
</dbReference>
<dbReference type="GO" id="GO:0004672">
    <property type="term" value="F:protein kinase activity"/>
    <property type="evidence" value="ECO:0007669"/>
    <property type="project" value="InterPro"/>
</dbReference>
<dbReference type="PROSITE" id="PS50011">
    <property type="entry name" value="PROTEIN_KINASE_DOM"/>
    <property type="match status" value="1"/>
</dbReference>
<dbReference type="Pfam" id="PF23606">
    <property type="entry name" value="HEAT_ULK4"/>
    <property type="match status" value="1"/>
</dbReference>
<gene>
    <name evidence="4" type="primary">ulk4</name>
</gene>
<name>A0A6P7JWX8_9TELE</name>
<keyword evidence="4" id="KW-0418">Kinase</keyword>
<evidence type="ECO:0000313" key="4">
    <source>
        <dbReference type="RefSeq" id="XP_028281167.1"/>
    </source>
</evidence>
<dbReference type="GO" id="GO:0005524">
    <property type="term" value="F:ATP binding"/>
    <property type="evidence" value="ECO:0007669"/>
    <property type="project" value="InterPro"/>
</dbReference>
<keyword evidence="3" id="KW-1185">Reference proteome</keyword>
<dbReference type="InterPro" id="IPR016024">
    <property type="entry name" value="ARM-type_fold"/>
</dbReference>
<feature type="region of interest" description="Disordered" evidence="1">
    <location>
        <begin position="282"/>
        <end position="416"/>
    </location>
</feature>
<dbReference type="CTD" id="54986"/>
<dbReference type="SUPFAM" id="SSF48371">
    <property type="entry name" value="ARM repeat"/>
    <property type="match status" value="1"/>
</dbReference>
<dbReference type="Gene3D" id="1.10.510.10">
    <property type="entry name" value="Transferase(Phosphotransferase) domain 1"/>
    <property type="match status" value="1"/>
</dbReference>
<feature type="compositionally biased region" description="Basic and acidic residues" evidence="1">
    <location>
        <begin position="349"/>
        <end position="361"/>
    </location>
</feature>
<dbReference type="InterPro" id="IPR000719">
    <property type="entry name" value="Prot_kinase_dom"/>
</dbReference>
<dbReference type="PANTHER" id="PTHR46240:SF1">
    <property type="entry name" value="SERINE_THREONINE-PROTEIN KINASE ULK4"/>
    <property type="match status" value="1"/>
</dbReference>